<organism evidence="1 2">
    <name type="scientific">Cymbomonas tetramitiformis</name>
    <dbReference type="NCBI Taxonomy" id="36881"/>
    <lineage>
        <taxon>Eukaryota</taxon>
        <taxon>Viridiplantae</taxon>
        <taxon>Chlorophyta</taxon>
        <taxon>Pyramimonadophyceae</taxon>
        <taxon>Pyramimonadales</taxon>
        <taxon>Pyramimonadaceae</taxon>
        <taxon>Cymbomonas</taxon>
    </lineage>
</organism>
<reference evidence="1 2" key="1">
    <citation type="journal article" date="2015" name="Genome Biol. Evol.">
        <title>Comparative Genomics of a Bacterivorous Green Alga Reveals Evolutionary Causalities and Consequences of Phago-Mixotrophic Mode of Nutrition.</title>
        <authorList>
            <person name="Burns J.A."/>
            <person name="Paasch A."/>
            <person name="Narechania A."/>
            <person name="Kim E."/>
        </authorList>
    </citation>
    <scope>NUCLEOTIDE SEQUENCE [LARGE SCALE GENOMIC DNA]</scope>
    <source>
        <strain evidence="1 2">PLY_AMNH</strain>
    </source>
</reference>
<proteinExistence type="predicted"/>
<dbReference type="AlphaFoldDB" id="A0AAE0EWR6"/>
<sequence>MSSTKPDCAPMGIIVPVATAPGPVTMPGVTAASASPLALPALASVVPLSQHAPVTAEEDEHDQAVDEAVLPAIQAAIEALQQKQGCTPSATKGALNKWTRWYNGFCRGKANMTPDKQPKDFTPERLRGLF</sequence>
<dbReference type="EMBL" id="LGRX02033098">
    <property type="protein sequence ID" value="KAK3242977.1"/>
    <property type="molecule type" value="Genomic_DNA"/>
</dbReference>
<evidence type="ECO:0000313" key="1">
    <source>
        <dbReference type="EMBL" id="KAK3242977.1"/>
    </source>
</evidence>
<comment type="caution">
    <text evidence="1">The sequence shown here is derived from an EMBL/GenBank/DDBJ whole genome shotgun (WGS) entry which is preliminary data.</text>
</comment>
<evidence type="ECO:0000313" key="2">
    <source>
        <dbReference type="Proteomes" id="UP001190700"/>
    </source>
</evidence>
<keyword evidence="2" id="KW-1185">Reference proteome</keyword>
<protein>
    <submittedName>
        <fullName evidence="1">Uncharacterized protein</fullName>
    </submittedName>
</protein>
<gene>
    <name evidence="1" type="ORF">CYMTET_47364</name>
</gene>
<accession>A0AAE0EWR6</accession>
<name>A0AAE0EWR6_9CHLO</name>
<dbReference type="Proteomes" id="UP001190700">
    <property type="component" value="Unassembled WGS sequence"/>
</dbReference>